<sequence>MNYKEAIMAYEPINEQEASEKKVILDYINQYPHNILLRENEFGHMTSSGFIMNKDLTKTLMIHHNIYNTWAWTGGHADGDEDLLYVAMKEAKEETGVTKIEPLMEEIASIDILPVWGHVKKGKYVATHMHLSVAYILIADEDQDLHINKAENSGVKWIELEELEAHCKEPQIVDVYYKLIEKAKSYRKKNS</sequence>
<organism evidence="3 4">
    <name type="scientific">Candidatus Cellulosilyticum pullistercoris</name>
    <dbReference type="NCBI Taxonomy" id="2838521"/>
    <lineage>
        <taxon>Bacteria</taxon>
        <taxon>Bacillati</taxon>
        <taxon>Bacillota</taxon>
        <taxon>Clostridia</taxon>
        <taxon>Lachnospirales</taxon>
        <taxon>Cellulosilyticaceae</taxon>
        <taxon>Cellulosilyticum</taxon>
    </lineage>
</organism>
<evidence type="ECO:0000256" key="1">
    <source>
        <dbReference type="ARBA" id="ARBA00005582"/>
    </source>
</evidence>
<feature type="domain" description="Nudix hydrolase" evidence="2">
    <location>
        <begin position="42"/>
        <end position="180"/>
    </location>
</feature>
<dbReference type="InterPro" id="IPR015797">
    <property type="entry name" value="NUDIX_hydrolase-like_dom_sf"/>
</dbReference>
<reference evidence="3" key="1">
    <citation type="journal article" date="2021" name="PeerJ">
        <title>Extensive microbial diversity within the chicken gut microbiome revealed by metagenomics and culture.</title>
        <authorList>
            <person name="Gilroy R."/>
            <person name="Ravi A."/>
            <person name="Getino M."/>
            <person name="Pursley I."/>
            <person name="Horton D.L."/>
            <person name="Alikhan N.F."/>
            <person name="Baker D."/>
            <person name="Gharbi K."/>
            <person name="Hall N."/>
            <person name="Watson M."/>
            <person name="Adriaenssens E.M."/>
            <person name="Foster-Nyarko E."/>
            <person name="Jarju S."/>
            <person name="Secka A."/>
            <person name="Antonio M."/>
            <person name="Oren A."/>
            <person name="Chaudhuri R.R."/>
            <person name="La Ragione R."/>
            <person name="Hildebrand F."/>
            <person name="Pallen M.J."/>
        </authorList>
    </citation>
    <scope>NUCLEOTIDE SEQUENCE</scope>
    <source>
        <strain evidence="3">B5-657</strain>
    </source>
</reference>
<name>A0A9E2KD15_9FIRM</name>
<protein>
    <submittedName>
        <fullName evidence="3">NUDIX hydrolase</fullName>
    </submittedName>
</protein>
<proteinExistence type="inferred from homology"/>
<dbReference type="Pfam" id="PF00293">
    <property type="entry name" value="NUDIX"/>
    <property type="match status" value="1"/>
</dbReference>
<evidence type="ECO:0000313" key="3">
    <source>
        <dbReference type="EMBL" id="MBU3804441.1"/>
    </source>
</evidence>
<dbReference type="CDD" id="cd03674">
    <property type="entry name" value="NUDIX_Hydrolase"/>
    <property type="match status" value="1"/>
</dbReference>
<dbReference type="PANTHER" id="PTHR43736:SF1">
    <property type="entry name" value="DIHYDRONEOPTERIN TRIPHOSPHATE DIPHOSPHATASE"/>
    <property type="match status" value="1"/>
</dbReference>
<comment type="similarity">
    <text evidence="1">Belongs to the Nudix hydrolase family.</text>
</comment>
<evidence type="ECO:0000313" key="4">
    <source>
        <dbReference type="Proteomes" id="UP000824229"/>
    </source>
</evidence>
<reference evidence="3" key="2">
    <citation type="submission" date="2021-04" db="EMBL/GenBank/DDBJ databases">
        <authorList>
            <person name="Gilroy R."/>
        </authorList>
    </citation>
    <scope>NUCLEOTIDE SEQUENCE</scope>
    <source>
        <strain evidence="3">B5-657</strain>
    </source>
</reference>
<dbReference type="Proteomes" id="UP000824229">
    <property type="component" value="Unassembled WGS sequence"/>
</dbReference>
<accession>A0A9E2KD15</accession>
<gene>
    <name evidence="3" type="ORF">H9872_06765</name>
</gene>
<dbReference type="Gene3D" id="3.90.79.10">
    <property type="entry name" value="Nucleoside Triphosphate Pyrophosphohydrolase"/>
    <property type="match status" value="1"/>
</dbReference>
<comment type="caution">
    <text evidence="3">The sequence shown here is derived from an EMBL/GenBank/DDBJ whole genome shotgun (WGS) entry which is preliminary data.</text>
</comment>
<dbReference type="InterPro" id="IPR000086">
    <property type="entry name" value="NUDIX_hydrolase_dom"/>
</dbReference>
<keyword evidence="3" id="KW-0378">Hydrolase</keyword>
<dbReference type="AlphaFoldDB" id="A0A9E2KD15"/>
<dbReference type="GO" id="GO:0016787">
    <property type="term" value="F:hydrolase activity"/>
    <property type="evidence" value="ECO:0007669"/>
    <property type="project" value="UniProtKB-KW"/>
</dbReference>
<dbReference type="SUPFAM" id="SSF55811">
    <property type="entry name" value="Nudix"/>
    <property type="match status" value="1"/>
</dbReference>
<evidence type="ECO:0000259" key="2">
    <source>
        <dbReference type="PROSITE" id="PS51462"/>
    </source>
</evidence>
<dbReference type="EMBL" id="JAHLFQ010000151">
    <property type="protein sequence ID" value="MBU3804441.1"/>
    <property type="molecule type" value="Genomic_DNA"/>
</dbReference>
<dbReference type="PANTHER" id="PTHR43736">
    <property type="entry name" value="ADP-RIBOSE PYROPHOSPHATASE"/>
    <property type="match status" value="1"/>
</dbReference>
<dbReference type="PROSITE" id="PS51462">
    <property type="entry name" value="NUDIX"/>
    <property type="match status" value="1"/>
</dbReference>